<reference evidence="7" key="1">
    <citation type="journal article" date="2022" name="Front. Microbiol.">
        <title>Genome-based taxonomic rearrangement of Oceanobacter-related bacteria including the description of Thalassolituus hydrocarbonoclasticus sp. nov. and Thalassolituus pacificus sp. nov. and emended description of the genus Thalassolituus.</title>
        <authorList>
            <person name="Dong C."/>
            <person name="Wei L."/>
            <person name="Wang J."/>
            <person name="Lai Q."/>
            <person name="Huang Z."/>
            <person name="Shao Z."/>
        </authorList>
    </citation>
    <scope>NUCLEOTIDE SEQUENCE</scope>
    <source>
        <strain evidence="7">59MF3M-4</strain>
    </source>
</reference>
<keyword evidence="4" id="KW-1278">Translocase</keyword>
<dbReference type="Pfam" id="PF00005">
    <property type="entry name" value="ABC_tran"/>
    <property type="match status" value="1"/>
</dbReference>
<dbReference type="InterPro" id="IPR027417">
    <property type="entry name" value="P-loop_NTPase"/>
</dbReference>
<evidence type="ECO:0000256" key="4">
    <source>
        <dbReference type="ARBA" id="ARBA00022967"/>
    </source>
</evidence>
<dbReference type="AlphaFoldDB" id="A0A9X2WH08"/>
<sequence>MLNVKHLSVRIGGGFNRPGKNLLTNINLHLGHGEKLAVLGANGAGKSTLLKCLCGELSDYQGDIILDHLSLKFWQGAERARQMAVMPQKVELAFPFRVDQVVALGRAPHGDENQSTALQRAAMQCADVWHLRQRSYSGLSGGEQQRVQLARVLAQIWLAERNEQGQELPRYLLLDECTSALDPAHQHSIMQRVGEFAGRGVAVLAVMHDISLAASWADRVLILRHGEVLACGGVELLADAQLLATAYALEAPLAQRYAQQNLGWMQA</sequence>
<keyword evidence="8" id="KW-1185">Reference proteome</keyword>
<dbReference type="CDD" id="cd03214">
    <property type="entry name" value="ABC_Iron-Siderophores_B12_Hemin"/>
    <property type="match status" value="1"/>
</dbReference>
<dbReference type="SUPFAM" id="SSF52540">
    <property type="entry name" value="P-loop containing nucleoside triphosphate hydrolases"/>
    <property type="match status" value="1"/>
</dbReference>
<dbReference type="PROSITE" id="PS00211">
    <property type="entry name" value="ABC_TRANSPORTER_1"/>
    <property type="match status" value="1"/>
</dbReference>
<evidence type="ECO:0000256" key="2">
    <source>
        <dbReference type="ARBA" id="ARBA00022741"/>
    </source>
</evidence>
<dbReference type="InterPro" id="IPR003439">
    <property type="entry name" value="ABC_transporter-like_ATP-bd"/>
</dbReference>
<keyword evidence="1" id="KW-0813">Transport</keyword>
<dbReference type="InterPro" id="IPR017871">
    <property type="entry name" value="ABC_transporter-like_CS"/>
</dbReference>
<comment type="function">
    <text evidence="5">Part of the ABC transporter complex HmuTUV involved in hemin import. Responsible for energy coupling to the transport system.</text>
</comment>
<dbReference type="PANTHER" id="PTHR42794">
    <property type="entry name" value="HEMIN IMPORT ATP-BINDING PROTEIN HMUV"/>
    <property type="match status" value="1"/>
</dbReference>
<keyword evidence="2" id="KW-0547">Nucleotide-binding</keyword>
<evidence type="ECO:0000256" key="1">
    <source>
        <dbReference type="ARBA" id="ARBA00022448"/>
    </source>
</evidence>
<protein>
    <submittedName>
        <fullName evidence="7">Heme ABC transporter ATP-binding protein</fullName>
    </submittedName>
</protein>
<evidence type="ECO:0000259" key="6">
    <source>
        <dbReference type="PROSITE" id="PS50893"/>
    </source>
</evidence>
<evidence type="ECO:0000256" key="5">
    <source>
        <dbReference type="ARBA" id="ARBA00037066"/>
    </source>
</evidence>
<reference evidence="7" key="2">
    <citation type="submission" date="2022-08" db="EMBL/GenBank/DDBJ databases">
        <authorList>
            <person name="Dong C."/>
        </authorList>
    </citation>
    <scope>NUCLEOTIDE SEQUENCE</scope>
    <source>
        <strain evidence="7">59MF3M-4</strain>
    </source>
</reference>
<evidence type="ECO:0000313" key="8">
    <source>
        <dbReference type="Proteomes" id="UP001147830"/>
    </source>
</evidence>
<evidence type="ECO:0000313" key="7">
    <source>
        <dbReference type="EMBL" id="MCT7359981.1"/>
    </source>
</evidence>
<name>A0A9X2WH08_9GAMM</name>
<dbReference type="Gene3D" id="3.40.50.300">
    <property type="entry name" value="P-loop containing nucleotide triphosphate hydrolases"/>
    <property type="match status" value="1"/>
</dbReference>
<comment type="caution">
    <text evidence="7">The sequence shown here is derived from an EMBL/GenBank/DDBJ whole genome shotgun (WGS) entry which is preliminary data.</text>
</comment>
<keyword evidence="3 7" id="KW-0067">ATP-binding</keyword>
<dbReference type="EMBL" id="JAOANI010000020">
    <property type="protein sequence ID" value="MCT7359981.1"/>
    <property type="molecule type" value="Genomic_DNA"/>
</dbReference>
<organism evidence="7 8">
    <name type="scientific">Thalassolituus pacificus</name>
    <dbReference type="NCBI Taxonomy" id="2975440"/>
    <lineage>
        <taxon>Bacteria</taxon>
        <taxon>Pseudomonadati</taxon>
        <taxon>Pseudomonadota</taxon>
        <taxon>Gammaproteobacteria</taxon>
        <taxon>Oceanospirillales</taxon>
        <taxon>Oceanospirillaceae</taxon>
        <taxon>Thalassolituus</taxon>
    </lineage>
</organism>
<gene>
    <name evidence="7" type="ORF">NYR02_13255</name>
</gene>
<proteinExistence type="predicted"/>
<dbReference type="PANTHER" id="PTHR42794:SF1">
    <property type="entry name" value="HEMIN IMPORT ATP-BINDING PROTEIN HMUV"/>
    <property type="match status" value="1"/>
</dbReference>
<feature type="domain" description="ABC transporter" evidence="6">
    <location>
        <begin position="2"/>
        <end position="250"/>
    </location>
</feature>
<dbReference type="RefSeq" id="WP_260976844.1">
    <property type="nucleotide sequence ID" value="NZ_JAOANI010000020.1"/>
</dbReference>
<evidence type="ECO:0000256" key="3">
    <source>
        <dbReference type="ARBA" id="ARBA00022840"/>
    </source>
</evidence>
<dbReference type="Proteomes" id="UP001147830">
    <property type="component" value="Unassembled WGS sequence"/>
</dbReference>
<dbReference type="PROSITE" id="PS50893">
    <property type="entry name" value="ABC_TRANSPORTER_2"/>
    <property type="match status" value="1"/>
</dbReference>
<accession>A0A9X2WH08</accession>
<dbReference type="GO" id="GO:0005524">
    <property type="term" value="F:ATP binding"/>
    <property type="evidence" value="ECO:0007669"/>
    <property type="project" value="UniProtKB-KW"/>
</dbReference>
<dbReference type="NCBIfam" id="NF010068">
    <property type="entry name" value="PRK13548.1"/>
    <property type="match status" value="1"/>
</dbReference>
<dbReference type="SMART" id="SM00382">
    <property type="entry name" value="AAA"/>
    <property type="match status" value="1"/>
</dbReference>
<dbReference type="GO" id="GO:0016887">
    <property type="term" value="F:ATP hydrolysis activity"/>
    <property type="evidence" value="ECO:0007669"/>
    <property type="project" value="InterPro"/>
</dbReference>
<dbReference type="InterPro" id="IPR003593">
    <property type="entry name" value="AAA+_ATPase"/>
</dbReference>